<keyword evidence="8" id="KW-0418">Kinase</keyword>
<evidence type="ECO:0000313" key="9">
    <source>
        <dbReference type="Proteomes" id="UP000198346"/>
    </source>
</evidence>
<dbReference type="CDD" id="cd16922">
    <property type="entry name" value="HATPase_EvgS-ArcB-TorS-like"/>
    <property type="match status" value="1"/>
</dbReference>
<dbReference type="SMART" id="SM00448">
    <property type="entry name" value="REC"/>
    <property type="match status" value="1"/>
</dbReference>
<evidence type="ECO:0000256" key="3">
    <source>
        <dbReference type="ARBA" id="ARBA00022553"/>
    </source>
</evidence>
<dbReference type="Pfam" id="PF08448">
    <property type="entry name" value="PAS_4"/>
    <property type="match status" value="1"/>
</dbReference>
<keyword evidence="9" id="KW-1185">Reference proteome</keyword>
<dbReference type="SUPFAM" id="SSF55874">
    <property type="entry name" value="ATPase domain of HSP90 chaperone/DNA topoisomerase II/histidine kinase"/>
    <property type="match status" value="1"/>
</dbReference>
<dbReference type="Gene3D" id="3.30.565.10">
    <property type="entry name" value="Histidine kinase-like ATPase, C-terminal domain"/>
    <property type="match status" value="1"/>
</dbReference>
<dbReference type="Pfam" id="PF00072">
    <property type="entry name" value="Response_reg"/>
    <property type="match status" value="1"/>
</dbReference>
<dbReference type="RefSeq" id="WP_089411015.1">
    <property type="nucleotide sequence ID" value="NZ_FZQA01000001.1"/>
</dbReference>
<keyword evidence="8" id="KW-0808">Transferase</keyword>
<dbReference type="InterPro" id="IPR003594">
    <property type="entry name" value="HATPase_dom"/>
</dbReference>
<dbReference type="InterPro" id="IPR036890">
    <property type="entry name" value="HATPase_C_sf"/>
</dbReference>
<dbReference type="CDD" id="cd00082">
    <property type="entry name" value="HisKA"/>
    <property type="match status" value="1"/>
</dbReference>
<dbReference type="GO" id="GO:0000155">
    <property type="term" value="F:phosphorelay sensor kinase activity"/>
    <property type="evidence" value="ECO:0007669"/>
    <property type="project" value="InterPro"/>
</dbReference>
<dbReference type="PROSITE" id="PS50109">
    <property type="entry name" value="HIS_KIN"/>
    <property type="match status" value="1"/>
</dbReference>
<name>A0A239PL27_9PROT</name>
<dbReference type="InterPro" id="IPR011006">
    <property type="entry name" value="CheY-like_superfamily"/>
</dbReference>
<proteinExistence type="predicted"/>
<accession>A0A239PL27</accession>
<dbReference type="Pfam" id="PF02518">
    <property type="entry name" value="HATPase_c"/>
    <property type="match status" value="1"/>
</dbReference>
<gene>
    <name evidence="8" type="ORF">SAMN06297382_0525</name>
</gene>
<dbReference type="InterPro" id="IPR036097">
    <property type="entry name" value="HisK_dim/P_sf"/>
</dbReference>
<evidence type="ECO:0000313" key="8">
    <source>
        <dbReference type="EMBL" id="SNT68029.1"/>
    </source>
</evidence>
<evidence type="ECO:0000256" key="2">
    <source>
        <dbReference type="ARBA" id="ARBA00012438"/>
    </source>
</evidence>
<dbReference type="AlphaFoldDB" id="A0A239PL27"/>
<evidence type="ECO:0000256" key="4">
    <source>
        <dbReference type="ARBA" id="ARBA00023012"/>
    </source>
</evidence>
<dbReference type="EMBL" id="FZQA01000001">
    <property type="protein sequence ID" value="SNT68029.1"/>
    <property type="molecule type" value="Genomic_DNA"/>
</dbReference>
<dbReference type="PRINTS" id="PR00344">
    <property type="entry name" value="BCTRLSENSOR"/>
</dbReference>
<dbReference type="InterPro" id="IPR035965">
    <property type="entry name" value="PAS-like_dom_sf"/>
</dbReference>
<sequence>MSSASLPRRAASELIALCDRAGAIRFVSRSFADFFGRSAADWLGLPFAPGGEAATLDAPARYRTAARRAGGECVIDWEEILLPAGERLYVGRPEDGAGGKTRIPPGGDDKMRFLATMSHEMRTPLNGILGMTGLLLDTDLSPSQRAYAEAVRESGASLLALINDILDYSKLDSGRLDLEEAPFDPYGLVQNVSELLAPRAAAKGVELAYFVDPETPRRLLGDEARVRQVLINLVGNAVKFTDEGTVTVEAGPADGPDGRRAIAFRVRDTGVGVPPEAQESIFEEFAQADSTRGRRSEGTGLGLAIARKLARAMGGDITLESAPGEGSLFTFAAPLQAAAAPPAPARLEAGPVVVAAPASALAETLARQLAAFGVETIRTETDADAARAALADLPGATLICDIAYAEGDQGARLAGAAVRSLALVGAHQRAALERLRAAGFDGYLVKPVRRTTLLRELARAPRPAASARPAAAPAASWPGAGQASPEAARLRVLLAEDNQINAVLAVALIRRAGHRVDVAANGTDALEALARERYDVVFMDMHMPGVDGLEAARRIRRLDPPKCDTPIIALTANAMAADRQKCLAAGMDDFLSKPFEPDDLHAMLKKWARGRARAVEAAS</sequence>
<dbReference type="PROSITE" id="PS50110">
    <property type="entry name" value="RESPONSE_REGULATORY"/>
    <property type="match status" value="1"/>
</dbReference>
<dbReference type="CDD" id="cd17546">
    <property type="entry name" value="REC_hyHK_CKI1_RcsC-like"/>
    <property type="match status" value="1"/>
</dbReference>
<dbReference type="InterPro" id="IPR001789">
    <property type="entry name" value="Sig_transdc_resp-reg_receiver"/>
</dbReference>
<dbReference type="InterPro" id="IPR005467">
    <property type="entry name" value="His_kinase_dom"/>
</dbReference>
<dbReference type="OrthoDB" id="9801651at2"/>
<evidence type="ECO:0000256" key="1">
    <source>
        <dbReference type="ARBA" id="ARBA00000085"/>
    </source>
</evidence>
<dbReference type="InterPro" id="IPR013656">
    <property type="entry name" value="PAS_4"/>
</dbReference>
<dbReference type="SUPFAM" id="SSF52172">
    <property type="entry name" value="CheY-like"/>
    <property type="match status" value="2"/>
</dbReference>
<protein>
    <recommendedName>
        <fullName evidence="2">histidine kinase</fullName>
        <ecNumber evidence="2">2.7.13.3</ecNumber>
    </recommendedName>
</protein>
<feature type="domain" description="Response regulatory" evidence="7">
    <location>
        <begin position="491"/>
        <end position="608"/>
    </location>
</feature>
<organism evidence="8 9">
    <name type="scientific">Amphiplicatus metriothermophilus</name>
    <dbReference type="NCBI Taxonomy" id="1519374"/>
    <lineage>
        <taxon>Bacteria</taxon>
        <taxon>Pseudomonadati</taxon>
        <taxon>Pseudomonadota</taxon>
        <taxon>Alphaproteobacteria</taxon>
        <taxon>Parvularculales</taxon>
        <taxon>Parvularculaceae</taxon>
        <taxon>Amphiplicatus</taxon>
    </lineage>
</organism>
<keyword evidence="4" id="KW-0902">Two-component regulatory system</keyword>
<dbReference type="SMART" id="SM00388">
    <property type="entry name" value="HisKA"/>
    <property type="match status" value="1"/>
</dbReference>
<comment type="catalytic activity">
    <reaction evidence="1">
        <text>ATP + protein L-histidine = ADP + protein N-phospho-L-histidine.</text>
        <dbReference type="EC" id="2.7.13.3"/>
    </reaction>
</comment>
<feature type="modified residue" description="4-aspartylphosphate" evidence="5">
    <location>
        <position position="540"/>
    </location>
</feature>
<dbReference type="InterPro" id="IPR003661">
    <property type="entry name" value="HisK_dim/P_dom"/>
</dbReference>
<feature type="domain" description="Histidine kinase" evidence="6">
    <location>
        <begin position="116"/>
        <end position="337"/>
    </location>
</feature>
<dbReference type="Gene3D" id="3.40.50.2300">
    <property type="match status" value="2"/>
</dbReference>
<evidence type="ECO:0000259" key="6">
    <source>
        <dbReference type="PROSITE" id="PS50109"/>
    </source>
</evidence>
<reference evidence="8 9" key="1">
    <citation type="submission" date="2017-07" db="EMBL/GenBank/DDBJ databases">
        <authorList>
            <person name="Sun Z.S."/>
            <person name="Albrecht U."/>
            <person name="Echele G."/>
            <person name="Lee C.C."/>
        </authorList>
    </citation>
    <scope>NUCLEOTIDE SEQUENCE [LARGE SCALE GENOMIC DNA]</scope>
    <source>
        <strain evidence="8 9">CGMCC 1.12710</strain>
    </source>
</reference>
<dbReference type="Pfam" id="PF00512">
    <property type="entry name" value="HisKA"/>
    <property type="match status" value="1"/>
</dbReference>
<dbReference type="SUPFAM" id="SSF47384">
    <property type="entry name" value="Homodimeric domain of signal transducing histidine kinase"/>
    <property type="match status" value="1"/>
</dbReference>
<keyword evidence="3 5" id="KW-0597">Phosphoprotein</keyword>
<dbReference type="FunFam" id="3.30.565.10:FF:000010">
    <property type="entry name" value="Sensor histidine kinase RcsC"/>
    <property type="match status" value="1"/>
</dbReference>
<dbReference type="SUPFAM" id="SSF55785">
    <property type="entry name" value="PYP-like sensor domain (PAS domain)"/>
    <property type="match status" value="1"/>
</dbReference>
<dbReference type="EC" id="2.7.13.3" evidence="2"/>
<dbReference type="SMART" id="SM00387">
    <property type="entry name" value="HATPase_c"/>
    <property type="match status" value="1"/>
</dbReference>
<dbReference type="Gene3D" id="1.10.287.130">
    <property type="match status" value="1"/>
</dbReference>
<evidence type="ECO:0000259" key="7">
    <source>
        <dbReference type="PROSITE" id="PS50110"/>
    </source>
</evidence>
<evidence type="ECO:0000256" key="5">
    <source>
        <dbReference type="PROSITE-ProRule" id="PRU00169"/>
    </source>
</evidence>
<dbReference type="Proteomes" id="UP000198346">
    <property type="component" value="Unassembled WGS sequence"/>
</dbReference>
<dbReference type="PANTHER" id="PTHR45339">
    <property type="entry name" value="HYBRID SIGNAL TRANSDUCTION HISTIDINE KINASE J"/>
    <property type="match status" value="1"/>
</dbReference>
<dbReference type="InterPro" id="IPR004358">
    <property type="entry name" value="Sig_transdc_His_kin-like_C"/>
</dbReference>
<dbReference type="PANTHER" id="PTHR45339:SF5">
    <property type="entry name" value="HISTIDINE KINASE"/>
    <property type="match status" value="1"/>
</dbReference>